<feature type="non-terminal residue" evidence="2">
    <location>
        <position position="384"/>
    </location>
</feature>
<feature type="compositionally biased region" description="Low complexity" evidence="1">
    <location>
        <begin position="44"/>
        <end position="81"/>
    </location>
</feature>
<organism evidence="2">
    <name type="scientific">Bactrocera latifrons</name>
    <name type="common">Malaysian fruit fly</name>
    <name type="synonym">Chaetodacus latifrons</name>
    <dbReference type="NCBI Taxonomy" id="174628"/>
    <lineage>
        <taxon>Eukaryota</taxon>
        <taxon>Metazoa</taxon>
        <taxon>Ecdysozoa</taxon>
        <taxon>Arthropoda</taxon>
        <taxon>Hexapoda</taxon>
        <taxon>Insecta</taxon>
        <taxon>Pterygota</taxon>
        <taxon>Neoptera</taxon>
        <taxon>Endopterygota</taxon>
        <taxon>Diptera</taxon>
        <taxon>Brachycera</taxon>
        <taxon>Muscomorpha</taxon>
        <taxon>Tephritoidea</taxon>
        <taxon>Tephritidae</taxon>
        <taxon>Bactrocera</taxon>
        <taxon>Bactrocera</taxon>
    </lineage>
</organism>
<dbReference type="EMBL" id="GDHF01007603">
    <property type="protein sequence ID" value="JAI44711.1"/>
    <property type="molecule type" value="Transcribed_RNA"/>
</dbReference>
<dbReference type="OrthoDB" id="4405280at2759"/>
<feature type="compositionally biased region" description="Low complexity" evidence="1">
    <location>
        <begin position="88"/>
        <end position="99"/>
    </location>
</feature>
<feature type="compositionally biased region" description="Basic and acidic residues" evidence="1">
    <location>
        <begin position="169"/>
        <end position="178"/>
    </location>
</feature>
<sequence>CPPGTNCDPTTGACIKANVTITTTTTNITTTITTSNPITDVTTDINDTTQTGTTTSTTTTTTNPSITTATPTDSTTAPTTTNAYFEDTTTVPISSSSTTEAPMSITTESTKEQEDMNTTASKTGPPKGYRDGENNITASTMPEQQTTPAVQVSVSTATSSTSSSSSSSRRGEDTKGPFDTRTTTPKMKTTRIDTSNEFDYNFTTLLTTTQRTTFPVTMVTEPMKELDQTTTMGVRDLVTTMFPVITPPATEQTTQRPTVAGTTTPFVYETIEPITTTSTTTQTEAGITTTSPDTSTEPGTTTKFITTETATTIAATTTPISTSTDITMFNTCTDHTNCGSSQLCVLGMCRNKCRDGDTSDTECVKESPGSPKNPEPCQSNNDCI</sequence>
<feature type="non-terminal residue" evidence="2">
    <location>
        <position position="1"/>
    </location>
</feature>
<gene>
    <name evidence="2" type="ORF">c0_g2_i1</name>
</gene>
<evidence type="ECO:0000313" key="2">
    <source>
        <dbReference type="EMBL" id="JAI44711.1"/>
    </source>
</evidence>
<protein>
    <submittedName>
        <fullName evidence="2">Uncharacterized protein</fullName>
    </submittedName>
</protein>
<proteinExistence type="predicted"/>
<dbReference type="AlphaFoldDB" id="A0A0K8W0T1"/>
<accession>A0A0K8W0T1</accession>
<feature type="region of interest" description="Disordered" evidence="1">
    <location>
        <begin position="277"/>
        <end position="299"/>
    </location>
</feature>
<feature type="compositionally biased region" description="Low complexity" evidence="1">
    <location>
        <begin position="144"/>
        <end position="168"/>
    </location>
</feature>
<name>A0A0K8W0T1_BACLA</name>
<feature type="region of interest" description="Disordered" evidence="1">
    <location>
        <begin position="44"/>
        <end position="190"/>
    </location>
</feature>
<reference evidence="2" key="1">
    <citation type="submission" date="2015-06" db="EMBL/GenBank/DDBJ databases">
        <authorList>
            <person name="Hoefler B.C."/>
            <person name="Straight P.D."/>
        </authorList>
    </citation>
    <scope>NUCLEOTIDE SEQUENCE</scope>
</reference>
<feature type="compositionally biased region" description="Polar residues" evidence="1">
    <location>
        <begin position="134"/>
        <end position="143"/>
    </location>
</feature>
<feature type="region of interest" description="Disordered" evidence="1">
    <location>
        <begin position="360"/>
        <end position="384"/>
    </location>
</feature>
<evidence type="ECO:0000256" key="1">
    <source>
        <dbReference type="SAM" id="MobiDB-lite"/>
    </source>
</evidence>